<dbReference type="Pfam" id="PF00069">
    <property type="entry name" value="Pkinase"/>
    <property type="match status" value="1"/>
</dbReference>
<feature type="binding site" evidence="7">
    <location>
        <position position="242"/>
    </location>
    <ligand>
        <name>ATP</name>
        <dbReference type="ChEBI" id="CHEBI:30616"/>
    </ligand>
</feature>
<evidence type="ECO:0000256" key="5">
    <source>
        <dbReference type="ARBA" id="ARBA00022777"/>
    </source>
</evidence>
<dbReference type="PROSITE" id="PS00107">
    <property type="entry name" value="PROTEIN_KINASE_ATP"/>
    <property type="match status" value="1"/>
</dbReference>
<evidence type="ECO:0000256" key="7">
    <source>
        <dbReference type="PROSITE-ProRule" id="PRU10141"/>
    </source>
</evidence>
<dbReference type="InterPro" id="IPR050660">
    <property type="entry name" value="NEK_Ser/Thr_kinase"/>
</dbReference>
<evidence type="ECO:0000256" key="1">
    <source>
        <dbReference type="ARBA" id="ARBA00010886"/>
    </source>
</evidence>
<evidence type="ECO:0000256" key="2">
    <source>
        <dbReference type="ARBA" id="ARBA00012513"/>
    </source>
</evidence>
<keyword evidence="4 7" id="KW-0547">Nucleotide-binding</keyword>
<dbReference type="EC" id="2.7.11.1" evidence="2"/>
<dbReference type="PROSITE" id="PS00108">
    <property type="entry name" value="PROTEIN_KINASE_ST"/>
    <property type="match status" value="1"/>
</dbReference>
<dbReference type="InterPro" id="IPR008271">
    <property type="entry name" value="Ser/Thr_kinase_AS"/>
</dbReference>
<feature type="domain" description="Protein kinase" evidence="9">
    <location>
        <begin position="206"/>
        <end position="480"/>
    </location>
</feature>
<accession>A0A9Q8QNU2</accession>
<comment type="similarity">
    <text evidence="1">Belongs to the protein kinase superfamily. NEK Ser/Thr protein kinase family. NIMA subfamily.</text>
</comment>
<evidence type="ECO:0000256" key="3">
    <source>
        <dbReference type="ARBA" id="ARBA00022679"/>
    </source>
</evidence>
<evidence type="ECO:0000256" key="4">
    <source>
        <dbReference type="ARBA" id="ARBA00022741"/>
    </source>
</evidence>
<name>A0A9Q8QNU2_9HYPO</name>
<dbReference type="KEGG" id="ptkz:JDV02_008883"/>
<dbReference type="InterPro" id="IPR008984">
    <property type="entry name" value="SMAD_FHA_dom_sf"/>
</dbReference>
<protein>
    <recommendedName>
        <fullName evidence="2">non-specific serine/threonine protein kinase</fullName>
        <ecNumber evidence="2">2.7.11.1</ecNumber>
    </recommendedName>
</protein>
<organism evidence="10 11">
    <name type="scientific">Purpureocillium takamizusanense</name>
    <dbReference type="NCBI Taxonomy" id="2060973"/>
    <lineage>
        <taxon>Eukaryota</taxon>
        <taxon>Fungi</taxon>
        <taxon>Dikarya</taxon>
        <taxon>Ascomycota</taxon>
        <taxon>Pezizomycotina</taxon>
        <taxon>Sordariomycetes</taxon>
        <taxon>Hypocreomycetidae</taxon>
        <taxon>Hypocreales</taxon>
        <taxon>Ophiocordycipitaceae</taxon>
        <taxon>Purpureocillium</taxon>
    </lineage>
</organism>
<dbReference type="SUPFAM" id="SSF56112">
    <property type="entry name" value="Protein kinase-like (PK-like)"/>
    <property type="match status" value="1"/>
</dbReference>
<evidence type="ECO:0000256" key="6">
    <source>
        <dbReference type="ARBA" id="ARBA00022840"/>
    </source>
</evidence>
<dbReference type="Gene3D" id="1.10.510.10">
    <property type="entry name" value="Transferase(Phosphotransferase) domain 1"/>
    <property type="match status" value="1"/>
</dbReference>
<evidence type="ECO:0000259" key="9">
    <source>
        <dbReference type="PROSITE" id="PS50011"/>
    </source>
</evidence>
<evidence type="ECO:0000313" key="11">
    <source>
        <dbReference type="Proteomes" id="UP000829364"/>
    </source>
</evidence>
<dbReference type="SUPFAM" id="SSF49879">
    <property type="entry name" value="SMAD/FHA domain"/>
    <property type="match status" value="1"/>
</dbReference>
<dbReference type="Proteomes" id="UP000829364">
    <property type="component" value="Chromosome 9"/>
</dbReference>
<dbReference type="PANTHER" id="PTHR43671">
    <property type="entry name" value="SERINE/THREONINE-PROTEIN KINASE NEK"/>
    <property type="match status" value="1"/>
</dbReference>
<sequence>MGESGLPLRPPSLALFSLVSKTEAAKEVVAHPGNRHLVWKRDKGDLALAIGHVRSTVNSDTLASIGRNADVLIHSGTISQVQCAFEFEAKTGHIVLYDRSRLQTTQVFGKRCAPFTRESRSMVIAGGDDIQLGFGGVDSSVYLFELLWHATQADITARVANPVRLRDNPRLALTADEIDLGPTRLETPRHGMQTRIHVPVTRRPNYQTVALIGEGAFGRVHQAMDKDQGVMIAFKVLRAPAKDTSAYEEWWFNLKREVETLHRVHHKNVISIIGTENLTTNSPRLFMPLMDGNLEQLAKECAGQESDLCGAMTHEMLQALDYLHVNSVIHRDIKPANILYKREKDKRFRFVLGDFGLCNNANMAETCGRGTPLYMAPEVLGVTQFEQSSRSDIWSLLVTIIWTLDQDGFRKASHALPGPWNAPSGMEQCWKLVQATSHGLPKWNAMCNIDPSQRPSAAELLCSNYNGQGLVTPRRRIPWVKVTPPEPAATPKPPAQAAAPKGSPQAAVPKGSPQAATPKPSQQAANPKPSPQAANPKPSPQAANPKPSPQAATPRPSPQAAAPKPSPQAATPRPSPQAAAPKPSPQAVTPRPSPQAAAPKPSPQAKPIQRKGTDMMDYEMTPQVPARSNGKSSLQGLMPGCYPHENTPSNLSPPSMLNRTPRSLRNDGKDLGPVSDRNQSGSDGKRSRSFRKMFH</sequence>
<dbReference type="OrthoDB" id="4062651at2759"/>
<evidence type="ECO:0000313" key="10">
    <source>
        <dbReference type="EMBL" id="UNI23040.1"/>
    </source>
</evidence>
<dbReference type="InterPro" id="IPR000719">
    <property type="entry name" value="Prot_kinase_dom"/>
</dbReference>
<feature type="compositionally biased region" description="Pro residues" evidence="8">
    <location>
        <begin position="484"/>
        <end position="494"/>
    </location>
</feature>
<dbReference type="AlphaFoldDB" id="A0A9Q8QNU2"/>
<dbReference type="GO" id="GO:0005524">
    <property type="term" value="F:ATP binding"/>
    <property type="evidence" value="ECO:0007669"/>
    <property type="project" value="UniProtKB-UniRule"/>
</dbReference>
<feature type="compositionally biased region" description="Low complexity" evidence="8">
    <location>
        <begin position="594"/>
        <end position="607"/>
    </location>
</feature>
<feature type="region of interest" description="Disordered" evidence="8">
    <location>
        <begin position="482"/>
        <end position="695"/>
    </location>
</feature>
<dbReference type="GeneID" id="72070828"/>
<keyword evidence="11" id="KW-1185">Reference proteome</keyword>
<dbReference type="GO" id="GO:0004674">
    <property type="term" value="F:protein serine/threonine kinase activity"/>
    <property type="evidence" value="ECO:0007669"/>
    <property type="project" value="UniProtKB-EC"/>
</dbReference>
<dbReference type="PANTHER" id="PTHR43671:SF13">
    <property type="entry name" value="SERINE_THREONINE-PROTEIN KINASE NEK2"/>
    <property type="match status" value="1"/>
</dbReference>
<feature type="compositionally biased region" description="Polar residues" evidence="8">
    <location>
        <begin position="646"/>
        <end position="663"/>
    </location>
</feature>
<keyword evidence="5" id="KW-0418">Kinase</keyword>
<reference evidence="10" key="1">
    <citation type="submission" date="2021-11" db="EMBL/GenBank/DDBJ databases">
        <title>Purpureocillium_takamizusanense_genome.</title>
        <authorList>
            <person name="Nguyen N.-H."/>
        </authorList>
    </citation>
    <scope>NUCLEOTIDE SEQUENCE</scope>
    <source>
        <strain evidence="10">PT3</strain>
    </source>
</reference>
<dbReference type="SMART" id="SM00220">
    <property type="entry name" value="S_TKc"/>
    <property type="match status" value="1"/>
</dbReference>
<proteinExistence type="inferred from homology"/>
<gene>
    <name evidence="10" type="ORF">JDV02_008883</name>
</gene>
<dbReference type="PRINTS" id="PR01217">
    <property type="entry name" value="PRICHEXTENSN"/>
</dbReference>
<dbReference type="CDD" id="cd00060">
    <property type="entry name" value="FHA"/>
    <property type="match status" value="1"/>
</dbReference>
<dbReference type="RefSeq" id="XP_047846521.1">
    <property type="nucleotide sequence ID" value="XM_047990514.1"/>
</dbReference>
<keyword evidence="3" id="KW-0808">Transferase</keyword>
<feature type="compositionally biased region" description="Low complexity" evidence="8">
    <location>
        <begin position="495"/>
        <end position="507"/>
    </location>
</feature>
<keyword evidence="6 7" id="KW-0067">ATP-binding</keyword>
<dbReference type="InterPro" id="IPR011009">
    <property type="entry name" value="Kinase-like_dom_sf"/>
</dbReference>
<dbReference type="EMBL" id="CP086362">
    <property type="protein sequence ID" value="UNI23040.1"/>
    <property type="molecule type" value="Genomic_DNA"/>
</dbReference>
<feature type="compositionally biased region" description="Low complexity" evidence="8">
    <location>
        <begin position="558"/>
        <end position="587"/>
    </location>
</feature>
<dbReference type="InterPro" id="IPR017441">
    <property type="entry name" value="Protein_kinase_ATP_BS"/>
</dbReference>
<dbReference type="PROSITE" id="PS50011">
    <property type="entry name" value="PROTEIN_KINASE_DOM"/>
    <property type="match status" value="1"/>
</dbReference>
<evidence type="ECO:0000256" key="8">
    <source>
        <dbReference type="SAM" id="MobiDB-lite"/>
    </source>
</evidence>